<dbReference type="RefSeq" id="WP_252954751.1">
    <property type="nucleotide sequence ID" value="NZ_JAFIRR010000118.1"/>
</dbReference>
<feature type="compositionally biased region" description="Basic and acidic residues" evidence="1">
    <location>
        <begin position="54"/>
        <end position="67"/>
    </location>
</feature>
<proteinExistence type="predicted"/>
<evidence type="ECO:0000256" key="1">
    <source>
        <dbReference type="SAM" id="MobiDB-lite"/>
    </source>
</evidence>
<organism evidence="2 3">
    <name type="scientific">Siccirubricoccus soli</name>
    <dbReference type="NCBI Taxonomy" id="2899147"/>
    <lineage>
        <taxon>Bacteria</taxon>
        <taxon>Pseudomonadati</taxon>
        <taxon>Pseudomonadota</taxon>
        <taxon>Alphaproteobacteria</taxon>
        <taxon>Acetobacterales</taxon>
        <taxon>Roseomonadaceae</taxon>
        <taxon>Siccirubricoccus</taxon>
    </lineage>
</organism>
<comment type="caution">
    <text evidence="2">The sequence shown here is derived from an EMBL/GenBank/DDBJ whole genome shotgun (WGS) entry which is preliminary data.</text>
</comment>
<name>A0ABT1D858_9PROT</name>
<reference evidence="2 3" key="1">
    <citation type="submission" date="2021-12" db="EMBL/GenBank/DDBJ databases">
        <title>Siccirubricoccus leaddurans sp. nov., a high concentration Zn2+ tolerance bacterium.</title>
        <authorList>
            <person name="Cao Y."/>
        </authorList>
    </citation>
    <scope>NUCLEOTIDE SEQUENCE [LARGE SCALE GENOMIC DNA]</scope>
    <source>
        <strain evidence="2 3">KC 17139</strain>
    </source>
</reference>
<dbReference type="Proteomes" id="UP001523392">
    <property type="component" value="Unassembled WGS sequence"/>
</dbReference>
<keyword evidence="3" id="KW-1185">Reference proteome</keyword>
<evidence type="ECO:0000313" key="2">
    <source>
        <dbReference type="EMBL" id="MCO6418122.1"/>
    </source>
</evidence>
<feature type="region of interest" description="Disordered" evidence="1">
    <location>
        <begin position="1"/>
        <end position="82"/>
    </location>
</feature>
<dbReference type="EMBL" id="JAFIRR010000118">
    <property type="protein sequence ID" value="MCO6418122.1"/>
    <property type="molecule type" value="Genomic_DNA"/>
</dbReference>
<sequence length="82" mass="8567">MSRSRYEQAPGREGAGAGEGGAPGLGEGQVESAIEQAVEACGEAEGVRRQGRHRGLDLDRHPHHPDQGRGGIASSPDKLSLR</sequence>
<evidence type="ECO:0000313" key="3">
    <source>
        <dbReference type="Proteomes" id="UP001523392"/>
    </source>
</evidence>
<feature type="compositionally biased region" description="Gly residues" evidence="1">
    <location>
        <begin position="13"/>
        <end position="27"/>
    </location>
</feature>
<accession>A0ABT1D858</accession>
<gene>
    <name evidence="2" type="ORF">JYK14_18420</name>
</gene>
<protein>
    <submittedName>
        <fullName evidence="2">Uncharacterized protein</fullName>
    </submittedName>
</protein>